<dbReference type="OrthoDB" id="10050996at2759"/>
<dbReference type="KEGG" id="epa:110237050"/>
<reference evidence="1" key="1">
    <citation type="submission" date="2022-11" db="UniProtKB">
        <authorList>
            <consortium name="EnsemblMetazoa"/>
        </authorList>
    </citation>
    <scope>IDENTIFICATION</scope>
</reference>
<dbReference type="EnsemblMetazoa" id="XM_021042623.2">
    <property type="protein sequence ID" value="XP_020898282.1"/>
    <property type="gene ID" value="LOC110237050"/>
</dbReference>
<dbReference type="AlphaFoldDB" id="A0A913X3C0"/>
<evidence type="ECO:0000313" key="2">
    <source>
        <dbReference type="Proteomes" id="UP000887567"/>
    </source>
</evidence>
<dbReference type="GeneID" id="110237050"/>
<name>A0A913X3C0_EXADI</name>
<evidence type="ECO:0000313" key="1">
    <source>
        <dbReference type="EnsemblMetazoa" id="XP_020898282.1"/>
    </source>
</evidence>
<sequence length="121" mass="14268">MNKNVKLSKEDISNLETYITVFMALYRSFFPEASITPKLHFLEDHVIKWVKTYNIGFGLLGEQGIEGIHAEFNTLKKTYSCLRKPTSQLQCVMDEHHRRCHPENIMLTPMVKRRKKKLQEE</sequence>
<keyword evidence="2" id="KW-1185">Reference proteome</keyword>
<dbReference type="PANTHER" id="PTHR31424">
    <property type="entry name" value="PROTEIN CBG23806"/>
    <property type="match status" value="1"/>
</dbReference>
<proteinExistence type="predicted"/>
<organism evidence="1 2">
    <name type="scientific">Exaiptasia diaphana</name>
    <name type="common">Tropical sea anemone</name>
    <name type="synonym">Aiptasia pulchella</name>
    <dbReference type="NCBI Taxonomy" id="2652724"/>
    <lineage>
        <taxon>Eukaryota</taxon>
        <taxon>Metazoa</taxon>
        <taxon>Cnidaria</taxon>
        <taxon>Anthozoa</taxon>
        <taxon>Hexacorallia</taxon>
        <taxon>Actiniaria</taxon>
        <taxon>Aiptasiidae</taxon>
        <taxon>Exaiptasia</taxon>
    </lineage>
</organism>
<protein>
    <submittedName>
        <fullName evidence="1">Uncharacterized protein</fullName>
    </submittedName>
</protein>
<accession>A0A913X3C0</accession>
<dbReference type="Proteomes" id="UP000887567">
    <property type="component" value="Unplaced"/>
</dbReference>
<dbReference type="OMA" id="RCHPENI"/>
<dbReference type="RefSeq" id="XP_020898282.1">
    <property type="nucleotide sequence ID" value="XM_021042623.2"/>
</dbReference>